<dbReference type="KEGG" id="parq:DSM112329_00222"/>
<sequence>MDDRASELTNEAKIALDLLHTSGSASVSGLRAAGVTMPAQALYALQLAGWPVVRRGSTWKLTDPDAPVPPKPAPVPRVRRVTRDE</sequence>
<name>A0AAU7ANZ4_9ACTN</name>
<proteinExistence type="predicted"/>
<protein>
    <submittedName>
        <fullName evidence="2">Uncharacterized protein</fullName>
    </submittedName>
</protein>
<feature type="region of interest" description="Disordered" evidence="1">
    <location>
        <begin position="60"/>
        <end position="85"/>
    </location>
</feature>
<organism evidence="2">
    <name type="scientific">Paraconexibacter sp. AEG42_29</name>
    <dbReference type="NCBI Taxonomy" id="2997339"/>
    <lineage>
        <taxon>Bacteria</taxon>
        <taxon>Bacillati</taxon>
        <taxon>Actinomycetota</taxon>
        <taxon>Thermoleophilia</taxon>
        <taxon>Solirubrobacterales</taxon>
        <taxon>Paraconexibacteraceae</taxon>
        <taxon>Paraconexibacter</taxon>
    </lineage>
</organism>
<dbReference type="RefSeq" id="WP_354699964.1">
    <property type="nucleotide sequence ID" value="NZ_CP114014.1"/>
</dbReference>
<feature type="compositionally biased region" description="Pro residues" evidence="1">
    <location>
        <begin position="66"/>
        <end position="75"/>
    </location>
</feature>
<dbReference type="EMBL" id="CP114014">
    <property type="protein sequence ID" value="XAY03407.1"/>
    <property type="molecule type" value="Genomic_DNA"/>
</dbReference>
<evidence type="ECO:0000313" key="2">
    <source>
        <dbReference type="EMBL" id="XAY03407.1"/>
    </source>
</evidence>
<accession>A0AAU7ANZ4</accession>
<gene>
    <name evidence="2" type="ORF">DSM112329_00222</name>
</gene>
<reference evidence="2" key="1">
    <citation type="submission" date="2022-12" db="EMBL/GenBank/DDBJ databases">
        <title>Paraconexibacter alkalitolerans sp. nov. and Baekduia alba sp. nov., isolated from soil and emended description of the genera Paraconexibacter (Chun et al., 2020) and Baekduia (An et al., 2020).</title>
        <authorList>
            <person name="Vieira S."/>
            <person name="Huber K.J."/>
            <person name="Geppert A."/>
            <person name="Wolf J."/>
            <person name="Neumann-Schaal M."/>
            <person name="Muesken M."/>
            <person name="Overmann J."/>
        </authorList>
    </citation>
    <scope>NUCLEOTIDE SEQUENCE</scope>
    <source>
        <strain evidence="2">AEG42_29</strain>
    </source>
</reference>
<dbReference type="AlphaFoldDB" id="A0AAU7ANZ4"/>
<evidence type="ECO:0000256" key="1">
    <source>
        <dbReference type="SAM" id="MobiDB-lite"/>
    </source>
</evidence>